<evidence type="ECO:0000256" key="1">
    <source>
        <dbReference type="SAM" id="MobiDB-lite"/>
    </source>
</evidence>
<feature type="signal peptide" evidence="2">
    <location>
        <begin position="1"/>
        <end position="28"/>
    </location>
</feature>
<feature type="compositionally biased region" description="Polar residues" evidence="1">
    <location>
        <begin position="31"/>
        <end position="43"/>
    </location>
</feature>
<feature type="region of interest" description="Disordered" evidence="1">
    <location>
        <begin position="31"/>
        <end position="51"/>
    </location>
</feature>
<reference evidence="3" key="1">
    <citation type="submission" date="2019-03" db="EMBL/GenBank/DDBJ databases">
        <title>WGS assembly of Setaria viridis.</title>
        <authorList>
            <person name="Huang P."/>
            <person name="Jenkins J."/>
            <person name="Grimwood J."/>
            <person name="Barry K."/>
            <person name="Healey A."/>
            <person name="Mamidi S."/>
            <person name="Sreedasyam A."/>
            <person name="Shu S."/>
            <person name="Feldman M."/>
            <person name="Wu J."/>
            <person name="Yu Y."/>
            <person name="Chen C."/>
            <person name="Johnson J."/>
            <person name="Rokhsar D."/>
            <person name="Baxter I."/>
            <person name="Schmutz J."/>
            <person name="Brutnell T."/>
            <person name="Kellogg E."/>
        </authorList>
    </citation>
    <scope>NUCLEOTIDE SEQUENCE [LARGE SCALE GENOMIC DNA]</scope>
</reference>
<dbReference type="Gramene" id="TKW00649">
    <property type="protein sequence ID" value="TKW00649"/>
    <property type="gene ID" value="SEVIR_8G125500v2"/>
</dbReference>
<keyword evidence="2" id="KW-0732">Signal</keyword>
<feature type="chain" id="PRO_5020694857" evidence="2">
    <location>
        <begin position="29"/>
        <end position="51"/>
    </location>
</feature>
<evidence type="ECO:0000313" key="3">
    <source>
        <dbReference type="EMBL" id="TKW00649.1"/>
    </source>
</evidence>
<dbReference type="Proteomes" id="UP000298652">
    <property type="component" value="Chromosome 8"/>
</dbReference>
<proteinExistence type="predicted"/>
<dbReference type="EMBL" id="CM016559">
    <property type="protein sequence ID" value="TKW00649.1"/>
    <property type="molecule type" value="Genomic_DNA"/>
</dbReference>
<evidence type="ECO:0000256" key="2">
    <source>
        <dbReference type="SAM" id="SignalP"/>
    </source>
</evidence>
<gene>
    <name evidence="3" type="ORF">SEVIR_8G125500v2</name>
</gene>
<evidence type="ECO:0000313" key="4">
    <source>
        <dbReference type="Proteomes" id="UP000298652"/>
    </source>
</evidence>
<organism evidence="3 4">
    <name type="scientific">Setaria viridis</name>
    <name type="common">Green bristlegrass</name>
    <name type="synonym">Setaria italica subsp. viridis</name>
    <dbReference type="NCBI Taxonomy" id="4556"/>
    <lineage>
        <taxon>Eukaryota</taxon>
        <taxon>Viridiplantae</taxon>
        <taxon>Streptophyta</taxon>
        <taxon>Embryophyta</taxon>
        <taxon>Tracheophyta</taxon>
        <taxon>Spermatophyta</taxon>
        <taxon>Magnoliopsida</taxon>
        <taxon>Liliopsida</taxon>
        <taxon>Poales</taxon>
        <taxon>Poaceae</taxon>
        <taxon>PACMAD clade</taxon>
        <taxon>Panicoideae</taxon>
        <taxon>Panicodae</taxon>
        <taxon>Paniceae</taxon>
        <taxon>Cenchrinae</taxon>
        <taxon>Setaria</taxon>
    </lineage>
</organism>
<dbReference type="OMA" id="STCAGTK"/>
<accession>A0A4U6TJ88</accession>
<protein>
    <submittedName>
        <fullName evidence="3">Uncharacterized protein</fullName>
    </submittedName>
</protein>
<dbReference type="AlphaFoldDB" id="A0A4U6TJ88"/>
<keyword evidence="4" id="KW-1185">Reference proteome</keyword>
<sequence length="51" mass="5173">MAKNSSSTSVQLLLVLLVLLVFVSSLLAQGGPSTCAGTKQESCPSIHGQGN</sequence>
<name>A0A4U6TJ88_SETVI</name>